<dbReference type="InterPro" id="IPR036188">
    <property type="entry name" value="FAD/NAD-bd_sf"/>
</dbReference>
<dbReference type="PANTHER" id="PTHR43422:SF3">
    <property type="entry name" value="THIAMINE THIAZOLE SYNTHASE"/>
    <property type="match status" value="1"/>
</dbReference>
<accession>A0A2J8A5T8</accession>
<proteinExistence type="predicted"/>
<dbReference type="Pfam" id="PF01946">
    <property type="entry name" value="Thi4"/>
    <property type="match status" value="1"/>
</dbReference>
<reference evidence="1 2" key="1">
    <citation type="journal article" date="2017" name="Mol. Biol. Evol.">
        <title>The 4-celled Tetrabaena socialis nuclear genome reveals the essential components for genetic control of cell number at the origin of multicellularity in the volvocine lineage.</title>
        <authorList>
            <person name="Featherston J."/>
            <person name="Arakaki Y."/>
            <person name="Hanschen E.R."/>
            <person name="Ferris P.J."/>
            <person name="Michod R.E."/>
            <person name="Olson B.J.S.C."/>
            <person name="Nozaki H."/>
            <person name="Durand P.M."/>
        </authorList>
    </citation>
    <scope>NUCLEOTIDE SEQUENCE [LARGE SCALE GENOMIC DNA]</scope>
    <source>
        <strain evidence="1 2">NIES-571</strain>
    </source>
</reference>
<dbReference type="Proteomes" id="UP000236333">
    <property type="component" value="Unassembled WGS sequence"/>
</dbReference>
<keyword evidence="2" id="KW-1185">Reference proteome</keyword>
<sequence>MRALSRARRQRHPCPLAATWRPVSARRRPCPRGVRLSAARASAAAHEPKGEPIGLVRHVSRAMSRRYFQDLDSFAESDVVIVGAGSAGLACAYELGKLAPHLKVALMEQSVAPGGGAWLGGQLMSAMVVRKPAHLMLEELGVPFEDEGRYVVVRHAALLTATLMAAVLQVELIGTVRALTACTFQRLYVRLEQVAAGVAAAYGCSVDKVTWSAGCCGPPWYLGYLAPRPV</sequence>
<organism evidence="1 2">
    <name type="scientific">Tetrabaena socialis</name>
    <dbReference type="NCBI Taxonomy" id="47790"/>
    <lineage>
        <taxon>Eukaryota</taxon>
        <taxon>Viridiplantae</taxon>
        <taxon>Chlorophyta</taxon>
        <taxon>core chlorophytes</taxon>
        <taxon>Chlorophyceae</taxon>
        <taxon>CS clade</taxon>
        <taxon>Chlamydomonadales</taxon>
        <taxon>Tetrabaenaceae</taxon>
        <taxon>Tetrabaena</taxon>
    </lineage>
</organism>
<evidence type="ECO:0000313" key="1">
    <source>
        <dbReference type="EMBL" id="PNH07878.1"/>
    </source>
</evidence>
<gene>
    <name evidence="1" type="ORF">TSOC_005657</name>
</gene>
<dbReference type="Gene3D" id="6.10.250.2840">
    <property type="match status" value="1"/>
</dbReference>
<evidence type="ECO:0000313" key="2">
    <source>
        <dbReference type="Proteomes" id="UP000236333"/>
    </source>
</evidence>
<dbReference type="OrthoDB" id="410463at2759"/>
<dbReference type="AlphaFoldDB" id="A0A2J8A5T8"/>
<dbReference type="Gene3D" id="3.50.50.60">
    <property type="entry name" value="FAD/NAD(P)-binding domain"/>
    <property type="match status" value="1"/>
</dbReference>
<dbReference type="PANTHER" id="PTHR43422">
    <property type="entry name" value="THIAMINE THIAZOLE SYNTHASE"/>
    <property type="match status" value="1"/>
</dbReference>
<dbReference type="SUPFAM" id="SSF51905">
    <property type="entry name" value="FAD/NAD(P)-binding domain"/>
    <property type="match status" value="1"/>
</dbReference>
<protein>
    <submittedName>
        <fullName evidence="1">Thiamine thiazole synthase, chloroplastic</fullName>
    </submittedName>
</protein>
<comment type="caution">
    <text evidence="1">The sequence shown here is derived from an EMBL/GenBank/DDBJ whole genome shotgun (WGS) entry which is preliminary data.</text>
</comment>
<dbReference type="EMBL" id="PGGS01000157">
    <property type="protein sequence ID" value="PNH07878.1"/>
    <property type="molecule type" value="Genomic_DNA"/>
</dbReference>
<name>A0A2J8A5T8_9CHLO</name>